<reference evidence="1 2" key="1">
    <citation type="submission" date="2018-03" db="EMBL/GenBank/DDBJ databases">
        <title>Comparative genomics illustrates the genes involved in a hyperalkaliphilic mechanisms of Serpentinomonas isolated from highly-alkaline calcium-rich serpentinized springs.</title>
        <authorList>
            <person name="Suzuki S."/>
            <person name="Ishii S."/>
            <person name="Walworth N."/>
            <person name="Bird L."/>
            <person name="Kuenen J.G."/>
            <person name="Nealson K.H."/>
        </authorList>
    </citation>
    <scope>NUCLEOTIDE SEQUENCE [LARGE SCALE GENOMIC DNA]</scope>
    <source>
        <strain evidence="1 2">P1</strain>
    </source>
</reference>
<evidence type="ECO:0000313" key="1">
    <source>
        <dbReference type="EMBL" id="PRD67056.1"/>
    </source>
</evidence>
<proteinExistence type="predicted"/>
<dbReference type="AlphaFoldDB" id="A0A2S9K9B9"/>
<gene>
    <name evidence="1" type="ORF">C6P64_00950</name>
</gene>
<dbReference type="Proteomes" id="UP000238589">
    <property type="component" value="Unassembled WGS sequence"/>
</dbReference>
<keyword evidence="2" id="KW-1185">Reference proteome</keyword>
<evidence type="ECO:0000313" key="2">
    <source>
        <dbReference type="Proteomes" id="UP000238589"/>
    </source>
</evidence>
<protein>
    <submittedName>
        <fullName evidence="1">DUF4124 domain-containing protein</fullName>
    </submittedName>
</protein>
<organism evidence="1 2">
    <name type="scientific">Malikia granosa</name>
    <dbReference type="NCBI Taxonomy" id="263067"/>
    <lineage>
        <taxon>Bacteria</taxon>
        <taxon>Pseudomonadati</taxon>
        <taxon>Pseudomonadota</taxon>
        <taxon>Betaproteobacteria</taxon>
        <taxon>Burkholderiales</taxon>
        <taxon>Comamonadaceae</taxon>
        <taxon>Malikia</taxon>
    </lineage>
</organism>
<accession>A0A2S9K9B9</accession>
<dbReference type="EMBL" id="PVLQ01000007">
    <property type="protein sequence ID" value="PRD67056.1"/>
    <property type="molecule type" value="Genomic_DNA"/>
</dbReference>
<name>A0A2S9K9B9_9BURK</name>
<comment type="caution">
    <text evidence="1">The sequence shown here is derived from an EMBL/GenBank/DDBJ whole genome shotgun (WGS) entry which is preliminary data.</text>
</comment>
<sequence length="209" mass="23269">MLLGGAGSPGLAWAQDEGFAAGGQPSIYVCVDPGGRRITADRPIAECMATGQRELRASGELKRIVPPVLTASERAQEAARLEQEANLQIHLKEDRRRDRALVLRYPDLAAHAKARAEWLAQQDGLLAAMRMRESELSRQGQGIAAKLELYRQKHGLAPAGLRQLEQENVRQRALQSAQLAAQLRERARIEQRFDEELVRLRQLWAPAGR</sequence>